<protein>
    <recommendedName>
        <fullName evidence="3">Phage protein</fullName>
    </recommendedName>
</protein>
<evidence type="ECO:0000313" key="2">
    <source>
        <dbReference type="Proteomes" id="UP000283587"/>
    </source>
</evidence>
<name>A0A419A6N1_9RHOB</name>
<sequence>MALKAIIEALEDVPEALREHYTEKDGAFYLALDEFGKHPGALTLKATLNKVNKDKDALATKVADLEAKVADLPDDFDPAEWVKRDEKDKPDEALQSLKEQHARAVDALKAKHAKDLADKEAEINERDSYIDGSTRNDHLRKALVEAGFDPAHEEILLSYLGPKVKVRREEDGSRVAFVETDLGEVSPVDFAKDFAAKQGKAYLAKPTGPGAPGSQTIRSGEANPFAAANWNKTDQARLPAEKREAMARAAGFKDYATAVRATGPVGK</sequence>
<evidence type="ECO:0000313" key="1">
    <source>
        <dbReference type="EMBL" id="RJL15273.1"/>
    </source>
</evidence>
<dbReference type="AlphaFoldDB" id="A0A419A6N1"/>
<dbReference type="Proteomes" id="UP000283587">
    <property type="component" value="Unassembled WGS sequence"/>
</dbReference>
<evidence type="ECO:0008006" key="3">
    <source>
        <dbReference type="Google" id="ProtNLM"/>
    </source>
</evidence>
<dbReference type="OrthoDB" id="8085812at2"/>
<dbReference type="EMBL" id="QZEW01000039">
    <property type="protein sequence ID" value="RJL15273.1"/>
    <property type="molecule type" value="Genomic_DNA"/>
</dbReference>
<comment type="caution">
    <text evidence="1">The sequence shown here is derived from an EMBL/GenBank/DDBJ whole genome shotgun (WGS) entry which is preliminary data.</text>
</comment>
<proteinExistence type="predicted"/>
<dbReference type="RefSeq" id="WP_119898153.1">
    <property type="nucleotide sequence ID" value="NZ_QNRC01000004.1"/>
</dbReference>
<accession>A0A419A6N1</accession>
<keyword evidence="2" id="KW-1185">Reference proteome</keyword>
<organism evidence="1 2">
    <name type="scientific">Paracoccus siganidrum</name>
    <dbReference type="NCBI Taxonomy" id="1276757"/>
    <lineage>
        <taxon>Bacteria</taxon>
        <taxon>Pseudomonadati</taxon>
        <taxon>Pseudomonadota</taxon>
        <taxon>Alphaproteobacteria</taxon>
        <taxon>Rhodobacterales</taxon>
        <taxon>Paracoccaceae</taxon>
        <taxon>Paracoccus</taxon>
    </lineage>
</organism>
<gene>
    <name evidence="1" type="ORF">D3P05_10695</name>
</gene>
<reference evidence="2" key="1">
    <citation type="submission" date="2018-09" db="EMBL/GenBank/DDBJ databases">
        <title>Paracoccus onubensis nov. sp. a moderate halophilic bacterium isolated from Gruta de las Maravillas (Aracena, Spain).</title>
        <authorList>
            <person name="Jurado V."/>
            <person name="Gutierrez-Patricio S."/>
            <person name="Gonzalez-Pimentel J.L."/>
            <person name="Miller A.Z."/>
            <person name="Laiz L."/>
            <person name="Saiz-Jimenez C."/>
        </authorList>
    </citation>
    <scope>NUCLEOTIDE SEQUENCE [LARGE SCALE GENOMIC DNA]</scope>
    <source>
        <strain evidence="2">DSM 26381</strain>
    </source>
</reference>